<dbReference type="InterPro" id="IPR014718">
    <property type="entry name" value="GH-type_carb-bd"/>
</dbReference>
<dbReference type="Proteomes" id="UP001404104">
    <property type="component" value="Unassembled WGS sequence"/>
</dbReference>
<dbReference type="Pfam" id="PF01263">
    <property type="entry name" value="Aldose_epim"/>
    <property type="match status" value="1"/>
</dbReference>
<evidence type="ECO:0000256" key="5">
    <source>
        <dbReference type="ARBA" id="ARBA00014165"/>
    </source>
</evidence>
<dbReference type="InterPro" id="IPR015443">
    <property type="entry name" value="Aldose_1-epimerase"/>
</dbReference>
<feature type="chain" id="PRO_5047378423" description="Aldose 1-epimerase" evidence="9">
    <location>
        <begin position="20"/>
        <end position="357"/>
    </location>
</feature>
<protein>
    <recommendedName>
        <fullName evidence="5 8">Aldose 1-epimerase</fullName>
        <ecNumber evidence="4 8">5.1.3.3</ecNumber>
    </recommendedName>
</protein>
<dbReference type="EC" id="5.1.3.3" evidence="4 8"/>
<dbReference type="PIRSF" id="PIRSF005096">
    <property type="entry name" value="GALM"/>
    <property type="match status" value="1"/>
</dbReference>
<dbReference type="Gene3D" id="2.70.98.10">
    <property type="match status" value="1"/>
</dbReference>
<evidence type="ECO:0000256" key="4">
    <source>
        <dbReference type="ARBA" id="ARBA00013185"/>
    </source>
</evidence>
<evidence type="ECO:0000256" key="6">
    <source>
        <dbReference type="ARBA" id="ARBA00023235"/>
    </source>
</evidence>
<accession>A0ABU9XMK7</accession>
<name>A0ABU9XMK7_9SPHN</name>
<reference evidence="10 11" key="1">
    <citation type="submission" date="2024-05" db="EMBL/GenBank/DDBJ databases">
        <authorList>
            <person name="Liu Q."/>
            <person name="Xin Y.-H."/>
        </authorList>
    </citation>
    <scope>NUCLEOTIDE SEQUENCE [LARGE SCALE GENOMIC DNA]</scope>
    <source>
        <strain evidence="10 11">CGMCC 1.15349</strain>
    </source>
</reference>
<dbReference type="InterPro" id="IPR018052">
    <property type="entry name" value="Ald1_epimerase_CS"/>
</dbReference>
<evidence type="ECO:0000256" key="1">
    <source>
        <dbReference type="ARBA" id="ARBA00001614"/>
    </source>
</evidence>
<evidence type="ECO:0000313" key="11">
    <source>
        <dbReference type="Proteomes" id="UP001404104"/>
    </source>
</evidence>
<dbReference type="InterPro" id="IPR047215">
    <property type="entry name" value="Galactose_mutarotase-like"/>
</dbReference>
<keyword evidence="11" id="KW-1185">Reference proteome</keyword>
<dbReference type="CDD" id="cd09019">
    <property type="entry name" value="galactose_mutarotase_like"/>
    <property type="match status" value="1"/>
</dbReference>
<dbReference type="PANTHER" id="PTHR10091">
    <property type="entry name" value="ALDOSE-1-EPIMERASE"/>
    <property type="match status" value="1"/>
</dbReference>
<evidence type="ECO:0000256" key="2">
    <source>
        <dbReference type="ARBA" id="ARBA00005028"/>
    </source>
</evidence>
<evidence type="ECO:0000256" key="7">
    <source>
        <dbReference type="ARBA" id="ARBA00023277"/>
    </source>
</evidence>
<comment type="catalytic activity">
    <reaction evidence="1 8">
        <text>alpha-D-glucose = beta-D-glucose</text>
        <dbReference type="Rhea" id="RHEA:10264"/>
        <dbReference type="ChEBI" id="CHEBI:15903"/>
        <dbReference type="ChEBI" id="CHEBI:17925"/>
        <dbReference type="EC" id="5.1.3.3"/>
    </reaction>
</comment>
<evidence type="ECO:0000313" key="10">
    <source>
        <dbReference type="EMBL" id="MEN2785052.1"/>
    </source>
</evidence>
<comment type="similarity">
    <text evidence="3 8">Belongs to the aldose epimerase family.</text>
</comment>
<proteinExistence type="inferred from homology"/>
<keyword evidence="7 8" id="KW-0119">Carbohydrate metabolism</keyword>
<dbReference type="GO" id="GO:0016853">
    <property type="term" value="F:isomerase activity"/>
    <property type="evidence" value="ECO:0007669"/>
    <property type="project" value="UniProtKB-KW"/>
</dbReference>
<evidence type="ECO:0000256" key="3">
    <source>
        <dbReference type="ARBA" id="ARBA00006206"/>
    </source>
</evidence>
<sequence>MRKEVIVGLALTLATPASAQMDDGVIELRDGAMVVRLIPFGAAVTQIKVPDRDGTSANVLLGFATPAEFRAKNDKVSFGATIGRYAGRIAGARLSIDGTPVQLVANDGPNALHGGGRAKFDTQLWSVRKVDRRAVTFTLDSPDGFQNFPGRLQVAVTYRLIGRTALRIDYEARTSKPTALNLTNHAYFNLAGEGSGSIRAQRLQLMATRYVATDAGGIPTGAFPPVAGTPLDLRTPRPLGMGIDSRVAPMGARGYNHAWLFDKPLGALAPVARLDDPASGRTLTVETTEPSIQVYTGGYIDGQDRGPSGKFMKAYDGVALETQHLSDSPNHPEFPSTVLRPGQIFRSTTIWRFGVKR</sequence>
<keyword evidence="6 8" id="KW-0413">Isomerase</keyword>
<dbReference type="PROSITE" id="PS00545">
    <property type="entry name" value="ALDOSE_1_EPIMERASE"/>
    <property type="match status" value="1"/>
</dbReference>
<dbReference type="InterPro" id="IPR008183">
    <property type="entry name" value="Aldose_1/G6P_1-epimerase"/>
</dbReference>
<evidence type="ECO:0000256" key="8">
    <source>
        <dbReference type="PIRNR" id="PIRNR005096"/>
    </source>
</evidence>
<feature type="signal peptide" evidence="9">
    <location>
        <begin position="1"/>
        <end position="19"/>
    </location>
</feature>
<gene>
    <name evidence="10" type="ORF">ABC969_01285</name>
</gene>
<dbReference type="NCBIfam" id="NF008277">
    <property type="entry name" value="PRK11055.1"/>
    <property type="match status" value="1"/>
</dbReference>
<dbReference type="RefSeq" id="WP_380808829.1">
    <property type="nucleotide sequence ID" value="NZ_JBHRXL010000005.1"/>
</dbReference>
<dbReference type="PANTHER" id="PTHR10091:SF0">
    <property type="entry name" value="GALACTOSE MUTAROTASE"/>
    <property type="match status" value="1"/>
</dbReference>
<comment type="pathway">
    <text evidence="2 8">Carbohydrate metabolism; hexose metabolism.</text>
</comment>
<organism evidence="10 11">
    <name type="scientific">Sphingomonas qilianensis</name>
    <dbReference type="NCBI Taxonomy" id="1736690"/>
    <lineage>
        <taxon>Bacteria</taxon>
        <taxon>Pseudomonadati</taxon>
        <taxon>Pseudomonadota</taxon>
        <taxon>Alphaproteobacteria</taxon>
        <taxon>Sphingomonadales</taxon>
        <taxon>Sphingomonadaceae</taxon>
        <taxon>Sphingomonas</taxon>
    </lineage>
</organism>
<keyword evidence="9" id="KW-0732">Signal</keyword>
<dbReference type="EMBL" id="JBDIMF010000001">
    <property type="protein sequence ID" value="MEN2785052.1"/>
    <property type="molecule type" value="Genomic_DNA"/>
</dbReference>
<comment type="caution">
    <text evidence="10">The sequence shown here is derived from an EMBL/GenBank/DDBJ whole genome shotgun (WGS) entry which is preliminary data.</text>
</comment>
<evidence type="ECO:0000256" key="9">
    <source>
        <dbReference type="SAM" id="SignalP"/>
    </source>
</evidence>
<dbReference type="InterPro" id="IPR011013">
    <property type="entry name" value="Gal_mutarotase_sf_dom"/>
</dbReference>
<dbReference type="SUPFAM" id="SSF74650">
    <property type="entry name" value="Galactose mutarotase-like"/>
    <property type="match status" value="1"/>
</dbReference>